<evidence type="ECO:0000313" key="4">
    <source>
        <dbReference type="EMBL" id="BDG01135.1"/>
    </source>
</evidence>
<dbReference type="PANTHER" id="PTHR36540:SF1">
    <property type="entry name" value="PYRIMIDINE_PURINE NUCLEOSIDE PHOSPHORYLASE"/>
    <property type="match status" value="1"/>
</dbReference>
<evidence type="ECO:0000256" key="2">
    <source>
        <dbReference type="ARBA" id="ARBA00022679"/>
    </source>
</evidence>
<dbReference type="Pfam" id="PF06865">
    <property type="entry name" value="Ppnp"/>
    <property type="match status" value="1"/>
</dbReference>
<comment type="function">
    <text evidence="3">Catalyzes the phosphorolysis of diverse nucleosides, yielding D-ribose 1-phosphate and the respective free bases. Can use uridine, adenosine, guanosine, cytidine, thymidine, inosine and xanthosine as substrates. Also catalyzes the reverse reactions.</text>
</comment>
<evidence type="ECO:0000313" key="5">
    <source>
        <dbReference type="Proteomes" id="UP001162891"/>
    </source>
</evidence>
<proteinExistence type="inferred from homology"/>
<evidence type="ECO:0000256" key="1">
    <source>
        <dbReference type="ARBA" id="ARBA00022676"/>
    </source>
</evidence>
<dbReference type="Gene3D" id="2.60.120.10">
    <property type="entry name" value="Jelly Rolls"/>
    <property type="match status" value="1"/>
</dbReference>
<comment type="catalytic activity">
    <reaction evidence="3">
        <text>xanthosine + phosphate = alpha-D-ribose 1-phosphate + xanthine</text>
        <dbReference type="Rhea" id="RHEA:27638"/>
        <dbReference type="ChEBI" id="CHEBI:17712"/>
        <dbReference type="ChEBI" id="CHEBI:18107"/>
        <dbReference type="ChEBI" id="CHEBI:43474"/>
        <dbReference type="ChEBI" id="CHEBI:57720"/>
        <dbReference type="EC" id="2.4.2.1"/>
    </reaction>
</comment>
<organism evidence="4 5">
    <name type="scientific">Anaeromyxobacter oryzae</name>
    <dbReference type="NCBI Taxonomy" id="2918170"/>
    <lineage>
        <taxon>Bacteria</taxon>
        <taxon>Pseudomonadati</taxon>
        <taxon>Myxococcota</taxon>
        <taxon>Myxococcia</taxon>
        <taxon>Myxococcales</taxon>
        <taxon>Cystobacterineae</taxon>
        <taxon>Anaeromyxobacteraceae</taxon>
        <taxon>Anaeromyxobacter</taxon>
    </lineage>
</organism>
<comment type="catalytic activity">
    <reaction evidence="3">
        <text>a purine D-ribonucleoside + phosphate = a purine nucleobase + alpha-D-ribose 1-phosphate</text>
        <dbReference type="Rhea" id="RHEA:19805"/>
        <dbReference type="ChEBI" id="CHEBI:26386"/>
        <dbReference type="ChEBI" id="CHEBI:43474"/>
        <dbReference type="ChEBI" id="CHEBI:57720"/>
        <dbReference type="ChEBI" id="CHEBI:142355"/>
        <dbReference type="EC" id="2.4.2.1"/>
    </reaction>
</comment>
<comment type="catalytic activity">
    <reaction evidence="3">
        <text>inosine + phosphate = alpha-D-ribose 1-phosphate + hypoxanthine</text>
        <dbReference type="Rhea" id="RHEA:27646"/>
        <dbReference type="ChEBI" id="CHEBI:17368"/>
        <dbReference type="ChEBI" id="CHEBI:17596"/>
        <dbReference type="ChEBI" id="CHEBI:43474"/>
        <dbReference type="ChEBI" id="CHEBI:57720"/>
        <dbReference type="EC" id="2.4.2.1"/>
    </reaction>
</comment>
<evidence type="ECO:0000256" key="3">
    <source>
        <dbReference type="HAMAP-Rule" id="MF_01537"/>
    </source>
</evidence>
<dbReference type="SUPFAM" id="SSF51182">
    <property type="entry name" value="RmlC-like cupins"/>
    <property type="match status" value="1"/>
</dbReference>
<name>A0ABM7WNT6_9BACT</name>
<dbReference type="Proteomes" id="UP001162891">
    <property type="component" value="Chromosome"/>
</dbReference>
<dbReference type="HAMAP" id="MF_01537">
    <property type="entry name" value="Nucleos_phosphorylase_PpnP"/>
    <property type="match status" value="1"/>
</dbReference>
<comment type="catalytic activity">
    <reaction evidence="3">
        <text>guanosine + phosphate = alpha-D-ribose 1-phosphate + guanine</text>
        <dbReference type="Rhea" id="RHEA:13233"/>
        <dbReference type="ChEBI" id="CHEBI:16235"/>
        <dbReference type="ChEBI" id="CHEBI:16750"/>
        <dbReference type="ChEBI" id="CHEBI:43474"/>
        <dbReference type="ChEBI" id="CHEBI:57720"/>
        <dbReference type="EC" id="2.4.2.1"/>
    </reaction>
</comment>
<comment type="catalytic activity">
    <reaction evidence="3">
        <text>uridine + phosphate = alpha-D-ribose 1-phosphate + uracil</text>
        <dbReference type="Rhea" id="RHEA:24388"/>
        <dbReference type="ChEBI" id="CHEBI:16704"/>
        <dbReference type="ChEBI" id="CHEBI:17568"/>
        <dbReference type="ChEBI" id="CHEBI:43474"/>
        <dbReference type="ChEBI" id="CHEBI:57720"/>
        <dbReference type="EC" id="2.4.2.2"/>
    </reaction>
</comment>
<keyword evidence="1 3" id="KW-0328">Glycosyltransferase</keyword>
<dbReference type="EMBL" id="AP025591">
    <property type="protein sequence ID" value="BDG01135.1"/>
    <property type="molecule type" value="Genomic_DNA"/>
</dbReference>
<sequence>MIKHNTYFDGKVQSLGFERNGRRATAGVIDVGEFHFGTDAAERMTVVSGELLVKRAGEGAWVPYPAGTVFEVPAKSGFDVKATAPAAYLCEFL</sequence>
<comment type="similarity">
    <text evidence="3">Belongs to the nucleoside phosphorylase PpnP family.</text>
</comment>
<dbReference type="PANTHER" id="PTHR36540">
    <property type="entry name" value="PYRIMIDINE/PURINE NUCLEOSIDE PHOSPHORYLASE"/>
    <property type="match status" value="1"/>
</dbReference>
<dbReference type="InterPro" id="IPR014710">
    <property type="entry name" value="RmlC-like_jellyroll"/>
</dbReference>
<dbReference type="InterPro" id="IPR011051">
    <property type="entry name" value="RmlC_Cupin_sf"/>
</dbReference>
<comment type="catalytic activity">
    <reaction evidence="3">
        <text>cytidine + phosphate = cytosine + alpha-D-ribose 1-phosphate</text>
        <dbReference type="Rhea" id="RHEA:52540"/>
        <dbReference type="ChEBI" id="CHEBI:16040"/>
        <dbReference type="ChEBI" id="CHEBI:17562"/>
        <dbReference type="ChEBI" id="CHEBI:43474"/>
        <dbReference type="ChEBI" id="CHEBI:57720"/>
        <dbReference type="EC" id="2.4.2.2"/>
    </reaction>
</comment>
<dbReference type="InterPro" id="IPR009664">
    <property type="entry name" value="Ppnp"/>
</dbReference>
<comment type="catalytic activity">
    <reaction evidence="3">
        <text>adenosine + phosphate = alpha-D-ribose 1-phosphate + adenine</text>
        <dbReference type="Rhea" id="RHEA:27642"/>
        <dbReference type="ChEBI" id="CHEBI:16335"/>
        <dbReference type="ChEBI" id="CHEBI:16708"/>
        <dbReference type="ChEBI" id="CHEBI:43474"/>
        <dbReference type="ChEBI" id="CHEBI:57720"/>
        <dbReference type="EC" id="2.4.2.1"/>
    </reaction>
</comment>
<dbReference type="RefSeq" id="WP_248357533.1">
    <property type="nucleotide sequence ID" value="NZ_AP025591.1"/>
</dbReference>
<dbReference type="EC" id="2.4.2.2" evidence="3"/>
<reference evidence="5" key="1">
    <citation type="journal article" date="2022" name="Int. J. Syst. Evol. Microbiol.">
        <title>Anaeromyxobacter oryzae sp. nov., Anaeromyxobacter diazotrophicus sp. nov. and Anaeromyxobacter paludicola sp. nov., isolated from paddy soils.</title>
        <authorList>
            <person name="Itoh H."/>
            <person name="Xu Z."/>
            <person name="Mise K."/>
            <person name="Masuda Y."/>
            <person name="Ushijima N."/>
            <person name="Hayakawa C."/>
            <person name="Shiratori Y."/>
            <person name="Senoo K."/>
        </authorList>
    </citation>
    <scope>NUCLEOTIDE SEQUENCE [LARGE SCALE GENOMIC DNA]</scope>
    <source>
        <strain evidence="5">Red232</strain>
    </source>
</reference>
<keyword evidence="2 3" id="KW-0808">Transferase</keyword>
<keyword evidence="5" id="KW-1185">Reference proteome</keyword>
<protein>
    <recommendedName>
        <fullName evidence="3">Pyrimidine/purine nucleoside phosphorylase</fullName>
        <ecNumber evidence="3">2.4.2.1</ecNumber>
        <ecNumber evidence="3">2.4.2.2</ecNumber>
    </recommendedName>
    <alternativeName>
        <fullName evidence="3">Adenosine phosphorylase</fullName>
    </alternativeName>
    <alternativeName>
        <fullName evidence="3">Cytidine phosphorylase</fullName>
    </alternativeName>
    <alternativeName>
        <fullName evidence="3">Guanosine phosphorylase</fullName>
    </alternativeName>
    <alternativeName>
        <fullName evidence="3">Inosine phosphorylase</fullName>
    </alternativeName>
    <alternativeName>
        <fullName evidence="3">Thymidine phosphorylase</fullName>
    </alternativeName>
    <alternativeName>
        <fullName evidence="3">Uridine phosphorylase</fullName>
    </alternativeName>
    <alternativeName>
        <fullName evidence="3">Xanthosine phosphorylase</fullName>
    </alternativeName>
</protein>
<gene>
    <name evidence="3" type="primary">ppnP</name>
    <name evidence="4" type="ORF">AMOR_01310</name>
</gene>
<accession>A0ABM7WNT6</accession>
<dbReference type="EC" id="2.4.2.1" evidence="3"/>
<comment type="catalytic activity">
    <reaction evidence="3">
        <text>thymidine + phosphate = 2-deoxy-alpha-D-ribose 1-phosphate + thymine</text>
        <dbReference type="Rhea" id="RHEA:16037"/>
        <dbReference type="ChEBI" id="CHEBI:17748"/>
        <dbReference type="ChEBI" id="CHEBI:17821"/>
        <dbReference type="ChEBI" id="CHEBI:43474"/>
        <dbReference type="ChEBI" id="CHEBI:57259"/>
        <dbReference type="EC" id="2.4.2.2"/>
    </reaction>
</comment>